<keyword evidence="1" id="KW-0812">Transmembrane</keyword>
<dbReference type="Proteomes" id="UP000199206">
    <property type="component" value="Unassembled WGS sequence"/>
</dbReference>
<dbReference type="STRING" id="1166340.SAMN05192583_3320"/>
<keyword evidence="3" id="KW-1185">Reference proteome</keyword>
<evidence type="ECO:0000313" key="2">
    <source>
        <dbReference type="EMBL" id="SEN69005.1"/>
    </source>
</evidence>
<reference evidence="3" key="1">
    <citation type="submission" date="2016-10" db="EMBL/GenBank/DDBJ databases">
        <authorList>
            <person name="Varghese N."/>
            <person name="Submissions S."/>
        </authorList>
    </citation>
    <scope>NUCLEOTIDE SEQUENCE [LARGE SCALE GENOMIC DNA]</scope>
    <source>
        <strain evidence="3">S6-262</strain>
    </source>
</reference>
<gene>
    <name evidence="2" type="ORF">SAMN05192583_3320</name>
</gene>
<feature type="transmembrane region" description="Helical" evidence="1">
    <location>
        <begin position="37"/>
        <end position="56"/>
    </location>
</feature>
<dbReference type="OrthoDB" id="7584962at2"/>
<sequence length="91" mass="9832">MIVAWLAAGTTLAGAVAVYLAAPHQALTTGHVTHRRAWRRAGGAALTLALVLLLTVQGSATAVFTWMTGVMLVWTVVPVVARWWHYRGERP</sequence>
<dbReference type="EMBL" id="FOCF01000010">
    <property type="protein sequence ID" value="SEN69005.1"/>
    <property type="molecule type" value="Genomic_DNA"/>
</dbReference>
<accession>A0A1H8ILJ8</accession>
<dbReference type="AlphaFoldDB" id="A0A1H8ILJ8"/>
<dbReference type="RefSeq" id="WP_093666831.1">
    <property type="nucleotide sequence ID" value="NZ_FOCF01000010.1"/>
</dbReference>
<evidence type="ECO:0000313" key="3">
    <source>
        <dbReference type="Proteomes" id="UP000199206"/>
    </source>
</evidence>
<name>A0A1H8ILJ8_9SPHN</name>
<feature type="transmembrane region" description="Helical" evidence="1">
    <location>
        <begin position="63"/>
        <end position="84"/>
    </location>
</feature>
<protein>
    <recommendedName>
        <fullName evidence="4">DUF3325 domain-containing protein</fullName>
    </recommendedName>
</protein>
<proteinExistence type="predicted"/>
<keyword evidence="1" id="KW-0472">Membrane</keyword>
<evidence type="ECO:0008006" key="4">
    <source>
        <dbReference type="Google" id="ProtNLM"/>
    </source>
</evidence>
<keyword evidence="1" id="KW-1133">Transmembrane helix</keyword>
<organism evidence="2 3">
    <name type="scientific">Sphingomonas gellani</name>
    <dbReference type="NCBI Taxonomy" id="1166340"/>
    <lineage>
        <taxon>Bacteria</taxon>
        <taxon>Pseudomonadati</taxon>
        <taxon>Pseudomonadota</taxon>
        <taxon>Alphaproteobacteria</taxon>
        <taxon>Sphingomonadales</taxon>
        <taxon>Sphingomonadaceae</taxon>
        <taxon>Sphingomonas</taxon>
    </lineage>
</organism>
<evidence type="ECO:0000256" key="1">
    <source>
        <dbReference type="SAM" id="Phobius"/>
    </source>
</evidence>